<name>A0ABR0S137_9EURO</name>
<feature type="compositionally biased region" description="Low complexity" evidence="1">
    <location>
        <begin position="1"/>
        <end position="10"/>
    </location>
</feature>
<feature type="compositionally biased region" description="Polar residues" evidence="1">
    <location>
        <begin position="695"/>
        <end position="705"/>
    </location>
</feature>
<feature type="region of interest" description="Disordered" evidence="1">
    <location>
        <begin position="563"/>
        <end position="619"/>
    </location>
</feature>
<feature type="compositionally biased region" description="Polar residues" evidence="1">
    <location>
        <begin position="406"/>
        <end position="416"/>
    </location>
</feature>
<feature type="compositionally biased region" description="Basic and acidic residues" evidence="1">
    <location>
        <begin position="965"/>
        <end position="979"/>
    </location>
</feature>
<feature type="compositionally biased region" description="Polar residues" evidence="1">
    <location>
        <begin position="824"/>
        <end position="836"/>
    </location>
</feature>
<evidence type="ECO:0000313" key="2">
    <source>
        <dbReference type="EMBL" id="KAK5946188.1"/>
    </source>
</evidence>
<feature type="compositionally biased region" description="Basic residues" evidence="1">
    <location>
        <begin position="11"/>
        <end position="26"/>
    </location>
</feature>
<feature type="compositionally biased region" description="Low complexity" evidence="1">
    <location>
        <begin position="253"/>
        <end position="266"/>
    </location>
</feature>
<dbReference type="GeneID" id="89993778"/>
<comment type="caution">
    <text evidence="2">The sequence shown here is derived from an EMBL/GenBank/DDBJ whole genome shotgun (WGS) entry which is preliminary data.</text>
</comment>
<feature type="compositionally biased region" description="Polar residues" evidence="1">
    <location>
        <begin position="43"/>
        <end position="58"/>
    </location>
</feature>
<feature type="compositionally biased region" description="Low complexity" evidence="1">
    <location>
        <begin position="588"/>
        <end position="601"/>
    </location>
</feature>
<feature type="compositionally biased region" description="Polar residues" evidence="1">
    <location>
        <begin position="95"/>
        <end position="105"/>
    </location>
</feature>
<evidence type="ECO:0000313" key="3">
    <source>
        <dbReference type="Proteomes" id="UP001334248"/>
    </source>
</evidence>
<organism evidence="2 3">
    <name type="scientific">Knufia obscura</name>
    <dbReference type="NCBI Taxonomy" id="1635080"/>
    <lineage>
        <taxon>Eukaryota</taxon>
        <taxon>Fungi</taxon>
        <taxon>Dikarya</taxon>
        <taxon>Ascomycota</taxon>
        <taxon>Pezizomycotina</taxon>
        <taxon>Eurotiomycetes</taxon>
        <taxon>Chaetothyriomycetidae</taxon>
        <taxon>Chaetothyriales</taxon>
        <taxon>Trichomeriaceae</taxon>
        <taxon>Knufia</taxon>
    </lineage>
</organism>
<feature type="region of interest" description="Disordered" evidence="1">
    <location>
        <begin position="664"/>
        <end position="705"/>
    </location>
</feature>
<feature type="region of interest" description="Disordered" evidence="1">
    <location>
        <begin position="943"/>
        <end position="979"/>
    </location>
</feature>
<feature type="compositionally biased region" description="Low complexity" evidence="1">
    <location>
        <begin position="890"/>
        <end position="902"/>
    </location>
</feature>
<proteinExistence type="predicted"/>
<feature type="region of interest" description="Disordered" evidence="1">
    <location>
        <begin position="166"/>
        <end position="472"/>
    </location>
</feature>
<feature type="compositionally biased region" description="Low complexity" evidence="1">
    <location>
        <begin position="431"/>
        <end position="441"/>
    </location>
</feature>
<feature type="compositionally biased region" description="Acidic residues" evidence="1">
    <location>
        <begin position="107"/>
        <end position="117"/>
    </location>
</feature>
<feature type="compositionally biased region" description="Polar residues" evidence="1">
    <location>
        <begin position="442"/>
        <end position="454"/>
    </location>
</feature>
<gene>
    <name evidence="2" type="ORF">PMZ80_000329</name>
</gene>
<sequence>MADSRWTITSTKRRRTTTTPAPRKRARISDDVSAASTSRRRTVGQQTLTQIDFVNSPSFEDGDELDSTPLEPIGPATGQAHVGSGRQRLKKRDSTLTQMNVVKSSSLEDDDGLEQTEMEPIGQPEVRPARRRLKKRDSTLTQMDFFDPLTAEATNLLDDHMIGTPLVENAGRRPPVPAFDGAQDDQPQPPTTMGKPRSRPKKSARTTTAAKKAEKVKSSEDQEEYQDHQPRKRRKVHIDESNQGQENRRRSGRLASATASGTSSNAGREETVSQPASRGRRPHIDSTGRPVLVVQDSTDFTEPSLDPTSRLAVMMAQPVTPTKDRDRIPSSQTPETLSRTRQTRSNRRRPLAELDKNIQKTPSKVAKTSKPVKSPQKHSPPRKICVLKVPPRALLPRSNRVEDSQQDVWSVQATSSPRRDKGTPQTKPKQAQRTRASQSQAKTPTQLSKSQSDAPSIHESTPRAEIDTQKSLPDISTIFGLTDASSPEVTKSDHAAPVSTPTAAVNVEAKSRSNAASVHEGTPLHQGLVNMIPELDKVSSDELSDFGSPVANDTQFVKSLHNRVSSPVPGLNEDRHRATTAPAEGKTPSSAPRRLSRASMPASPPKLSPLPAPRLVTTSPLRTLQPRVLGSSTESLPLLAAKVRSPNKATDRVRITKVPLNDTNDYLRLSSSSSPLLPPPPIPTQKSVHPASIPHPSQVSTQAPSTQGFFFPTSSAPNSFLVHREPEVESITIKDSSSVPARLSQFQQHVQDGELNAEGEIRLVESGDEDDLDLDPSTWKAATPKKSMDGGLPGSEDIVGENEVTQTPTQKLRPRSSLIRRETTQSSPVVTNATTRSQRDANLEVIALPSSSQPASDQRDDYQTPRASRMSKNATTQVRDFADDQHNQQSPPSSSLSSSIFSPSPPRQLQRKYSPIPGFDNDTQSDFTQDGHVTAAYIHRMREEGLLPKNYVPKPFKPKNWSKSMRSDRQKEKAKVGKN</sequence>
<feature type="compositionally biased region" description="Basic and acidic residues" evidence="1">
    <location>
        <begin position="211"/>
        <end position="229"/>
    </location>
</feature>
<accession>A0ABR0S137</accession>
<feature type="region of interest" description="Disordered" evidence="1">
    <location>
        <begin position="766"/>
        <end position="931"/>
    </location>
</feature>
<dbReference type="RefSeq" id="XP_064734278.1">
    <property type="nucleotide sequence ID" value="XM_064868781.1"/>
</dbReference>
<protein>
    <submittedName>
        <fullName evidence="2">Uncharacterized protein</fullName>
    </submittedName>
</protein>
<reference evidence="2 3" key="1">
    <citation type="journal article" date="2023" name="Res Sq">
        <title>Genomic and morphological characterization of Knufia obscura isolated from the Mars 2020 spacecraft assembly facility.</title>
        <authorList>
            <person name="Chander A.M."/>
            <person name="Teixeira M.M."/>
            <person name="Singh N.K."/>
            <person name="Williams M.P."/>
            <person name="Parker C.W."/>
            <person name="Leo P."/>
            <person name="Stajich J.E."/>
            <person name="Torok T."/>
            <person name="Tighe S."/>
            <person name="Mason C.E."/>
            <person name="Venkateswaran K."/>
        </authorList>
    </citation>
    <scope>NUCLEOTIDE SEQUENCE [LARGE SCALE GENOMIC DNA]</scope>
    <source>
        <strain evidence="2 3">CCFEE 5817</strain>
    </source>
</reference>
<feature type="compositionally biased region" description="Pro residues" evidence="1">
    <location>
        <begin position="602"/>
        <end position="612"/>
    </location>
</feature>
<keyword evidence="3" id="KW-1185">Reference proteome</keyword>
<evidence type="ECO:0000256" key="1">
    <source>
        <dbReference type="SAM" id="MobiDB-lite"/>
    </source>
</evidence>
<dbReference type="Proteomes" id="UP001334248">
    <property type="component" value="Unassembled WGS sequence"/>
</dbReference>
<feature type="region of interest" description="Disordered" evidence="1">
    <location>
        <begin position="1"/>
        <end position="135"/>
    </location>
</feature>
<dbReference type="EMBL" id="JAVHJV010000001">
    <property type="protein sequence ID" value="KAK5946188.1"/>
    <property type="molecule type" value="Genomic_DNA"/>
</dbReference>